<sequence length="170" mass="18981">MASNSLLLALLLLTWFFLAVLILFIAIALFVLKDSYTIKVNLECIPTPLATTPIDEQALNWSNNVVNQVSFPAAATLVVADDHNQLLLLALLGFCLTTLLAVLALALIVPLTLRLTIRHLEREHQWAYNIAVTAQRPLPHTTTTLPIIAANRDSNNPTQVYFEYIREHQD</sequence>
<dbReference type="AlphaFoldDB" id="J4GIU9"/>
<reference evidence="2 3" key="1">
    <citation type="journal article" date="2012" name="Appl. Environ. Microbiol.">
        <title>Short-read sequencing for genomic analysis of the brown rot fungus Fibroporia radiculosa.</title>
        <authorList>
            <person name="Tang J.D."/>
            <person name="Perkins A.D."/>
            <person name="Sonstegard T.S."/>
            <person name="Schroeder S.G."/>
            <person name="Burgess S.C."/>
            <person name="Diehl S.V."/>
        </authorList>
    </citation>
    <scope>NUCLEOTIDE SEQUENCE [LARGE SCALE GENOMIC DNA]</scope>
    <source>
        <strain evidence="2 3">TFFH 294</strain>
    </source>
</reference>
<proteinExistence type="predicted"/>
<dbReference type="GeneID" id="24101683"/>
<keyword evidence="1" id="KW-0472">Membrane</keyword>
<accession>J4GIU9</accession>
<keyword evidence="1" id="KW-0812">Transmembrane</keyword>
<dbReference type="STRING" id="599839.J4GIU9"/>
<keyword evidence="1" id="KW-1133">Transmembrane helix</keyword>
<dbReference type="EMBL" id="HE797498">
    <property type="protein sequence ID" value="CCM06783.1"/>
    <property type="molecule type" value="Genomic_DNA"/>
</dbReference>
<dbReference type="RefSeq" id="XP_012176804.1">
    <property type="nucleotide sequence ID" value="XM_012321414.1"/>
</dbReference>
<dbReference type="InParanoid" id="J4GIU9"/>
<evidence type="ECO:0000313" key="3">
    <source>
        <dbReference type="Proteomes" id="UP000006352"/>
    </source>
</evidence>
<gene>
    <name evidence="2" type="ORF">FIBRA_09082</name>
</gene>
<evidence type="ECO:0000313" key="2">
    <source>
        <dbReference type="EMBL" id="CCM06783.1"/>
    </source>
</evidence>
<feature type="transmembrane region" description="Helical" evidence="1">
    <location>
        <begin position="7"/>
        <end position="32"/>
    </location>
</feature>
<protein>
    <submittedName>
        <fullName evidence="2">Uncharacterized protein</fullName>
    </submittedName>
</protein>
<evidence type="ECO:0000256" key="1">
    <source>
        <dbReference type="SAM" id="Phobius"/>
    </source>
</evidence>
<feature type="transmembrane region" description="Helical" evidence="1">
    <location>
        <begin position="86"/>
        <end position="113"/>
    </location>
</feature>
<dbReference type="HOGENOM" id="CLU_104703_0_0_1"/>
<keyword evidence="3" id="KW-1185">Reference proteome</keyword>
<dbReference type="Proteomes" id="UP000006352">
    <property type="component" value="Unassembled WGS sequence"/>
</dbReference>
<name>J4GIU9_9APHY</name>
<organism evidence="2 3">
    <name type="scientific">Fibroporia radiculosa</name>
    <dbReference type="NCBI Taxonomy" id="599839"/>
    <lineage>
        <taxon>Eukaryota</taxon>
        <taxon>Fungi</taxon>
        <taxon>Dikarya</taxon>
        <taxon>Basidiomycota</taxon>
        <taxon>Agaricomycotina</taxon>
        <taxon>Agaricomycetes</taxon>
        <taxon>Polyporales</taxon>
        <taxon>Fibroporiaceae</taxon>
        <taxon>Fibroporia</taxon>
    </lineage>
</organism>